<proteinExistence type="predicted"/>
<protein>
    <submittedName>
        <fullName evidence="1">Uncharacterized protein</fullName>
    </submittedName>
</protein>
<sequence>MEIPDWVWSRDAGWILNMTPWKQASLTHVLKDWGNCFLANGATGRLIVFGSDFTFQPGTFPLQSRLFFDLTKQFAEMKAKLEQNNLAEF</sequence>
<keyword evidence="2" id="KW-1185">Reference proteome</keyword>
<gene>
    <name evidence="1" type="ORF">AFUS01_LOCUS26380</name>
</gene>
<evidence type="ECO:0000313" key="1">
    <source>
        <dbReference type="EMBL" id="CAG7815716.1"/>
    </source>
</evidence>
<reference evidence="1" key="1">
    <citation type="submission" date="2021-06" db="EMBL/GenBank/DDBJ databases">
        <authorList>
            <person name="Hodson N. C."/>
            <person name="Mongue J. A."/>
            <person name="Jaron S. K."/>
        </authorList>
    </citation>
    <scope>NUCLEOTIDE SEQUENCE</scope>
</reference>
<dbReference type="Proteomes" id="UP000708208">
    <property type="component" value="Unassembled WGS sequence"/>
</dbReference>
<dbReference type="AlphaFoldDB" id="A0A8J2KDF7"/>
<name>A0A8J2KDF7_9HEXA</name>
<evidence type="ECO:0000313" key="2">
    <source>
        <dbReference type="Proteomes" id="UP000708208"/>
    </source>
</evidence>
<dbReference type="OrthoDB" id="294295at2759"/>
<dbReference type="EMBL" id="CAJVCH010351376">
    <property type="protein sequence ID" value="CAG7815716.1"/>
    <property type="molecule type" value="Genomic_DNA"/>
</dbReference>
<organism evidence="1 2">
    <name type="scientific">Allacma fusca</name>
    <dbReference type="NCBI Taxonomy" id="39272"/>
    <lineage>
        <taxon>Eukaryota</taxon>
        <taxon>Metazoa</taxon>
        <taxon>Ecdysozoa</taxon>
        <taxon>Arthropoda</taxon>
        <taxon>Hexapoda</taxon>
        <taxon>Collembola</taxon>
        <taxon>Symphypleona</taxon>
        <taxon>Sminthuridae</taxon>
        <taxon>Allacma</taxon>
    </lineage>
</organism>
<comment type="caution">
    <text evidence="1">The sequence shown here is derived from an EMBL/GenBank/DDBJ whole genome shotgun (WGS) entry which is preliminary data.</text>
</comment>
<accession>A0A8J2KDF7</accession>